<name>A0A164Q5K0_9AGAM</name>
<dbReference type="EMBL" id="KV419428">
    <property type="protein sequence ID" value="KZS89347.1"/>
    <property type="molecule type" value="Genomic_DNA"/>
</dbReference>
<reference evidence="1 2" key="1">
    <citation type="journal article" date="2016" name="Mol. Biol. Evol.">
        <title>Comparative Genomics of Early-Diverging Mushroom-Forming Fungi Provides Insights into the Origins of Lignocellulose Decay Capabilities.</title>
        <authorList>
            <person name="Nagy L.G."/>
            <person name="Riley R."/>
            <person name="Tritt A."/>
            <person name="Adam C."/>
            <person name="Daum C."/>
            <person name="Floudas D."/>
            <person name="Sun H."/>
            <person name="Yadav J.S."/>
            <person name="Pangilinan J."/>
            <person name="Larsson K.H."/>
            <person name="Matsuura K."/>
            <person name="Barry K."/>
            <person name="Labutti K."/>
            <person name="Kuo R."/>
            <person name="Ohm R.A."/>
            <person name="Bhattacharya S.S."/>
            <person name="Shirouzu T."/>
            <person name="Yoshinaga Y."/>
            <person name="Martin F.M."/>
            <person name="Grigoriev I.V."/>
            <person name="Hibbett D.S."/>
        </authorList>
    </citation>
    <scope>NUCLEOTIDE SEQUENCE [LARGE SCALE GENOMIC DNA]</scope>
    <source>
        <strain evidence="1 2">HHB9708</strain>
    </source>
</reference>
<gene>
    <name evidence="1" type="ORF">SISNIDRAFT_458840</name>
</gene>
<proteinExistence type="predicted"/>
<protein>
    <submittedName>
        <fullName evidence="1">Uncharacterized protein</fullName>
    </submittedName>
</protein>
<evidence type="ECO:0000313" key="2">
    <source>
        <dbReference type="Proteomes" id="UP000076722"/>
    </source>
</evidence>
<dbReference type="Proteomes" id="UP000076722">
    <property type="component" value="Unassembled WGS sequence"/>
</dbReference>
<evidence type="ECO:0000313" key="1">
    <source>
        <dbReference type="EMBL" id="KZS89347.1"/>
    </source>
</evidence>
<dbReference type="AlphaFoldDB" id="A0A164Q5K0"/>
<sequence length="86" mass="9664">MMQDWLLSSRLRTSDGSIAREYIIVWSLLRLSFSTFTSFGASRSQPPSSHVSVSWERNPDCCVNALLPPLPSMTVVVIGCFRIDRS</sequence>
<keyword evidence="2" id="KW-1185">Reference proteome</keyword>
<accession>A0A164Q5K0</accession>
<organism evidence="1 2">
    <name type="scientific">Sistotremastrum niveocremeum HHB9708</name>
    <dbReference type="NCBI Taxonomy" id="1314777"/>
    <lineage>
        <taxon>Eukaryota</taxon>
        <taxon>Fungi</taxon>
        <taxon>Dikarya</taxon>
        <taxon>Basidiomycota</taxon>
        <taxon>Agaricomycotina</taxon>
        <taxon>Agaricomycetes</taxon>
        <taxon>Sistotremastrales</taxon>
        <taxon>Sistotremastraceae</taxon>
        <taxon>Sertulicium</taxon>
        <taxon>Sertulicium niveocremeum</taxon>
    </lineage>
</organism>